<proteinExistence type="predicted"/>
<dbReference type="SUPFAM" id="SSF53850">
    <property type="entry name" value="Periplasmic binding protein-like II"/>
    <property type="match status" value="1"/>
</dbReference>
<dbReference type="CDD" id="cd13611">
    <property type="entry name" value="PBP2_YehZ"/>
    <property type="match status" value="1"/>
</dbReference>
<dbReference type="PROSITE" id="PS51257">
    <property type="entry name" value="PROKAR_LIPOPROTEIN"/>
    <property type="match status" value="1"/>
</dbReference>
<dbReference type="GO" id="GO:0022857">
    <property type="term" value="F:transmembrane transporter activity"/>
    <property type="evidence" value="ECO:0007669"/>
    <property type="project" value="InterPro"/>
</dbReference>
<comment type="caution">
    <text evidence="2">The sequence shown here is derived from an EMBL/GenBank/DDBJ whole genome shotgun (WGS) entry which is preliminary data.</text>
</comment>
<protein>
    <submittedName>
        <fullName evidence="2">Glycine betaine ABC transporter substrate-binding protein</fullName>
    </submittedName>
</protein>
<dbReference type="EMBL" id="RCZG01000005">
    <property type="protein sequence ID" value="TPG33775.1"/>
    <property type="molecule type" value="Genomic_DNA"/>
</dbReference>
<keyword evidence="3" id="KW-1185">Reference proteome</keyword>
<gene>
    <name evidence="2" type="ORF">EAH80_16225</name>
</gene>
<sequence length="319" mass="34553">MARRWAAIGLALILVIAVAGCGLRSASGAVLEAKSGAIQHYDSLDGVKITVAAKDFTEQLVLGNMLSIILAAAGADVTNLTNTPGSFGVRQAMLNGDANVSPEYTGTGWINYLGNEEPIKGEQQQWLAVNDADKKNNMTWLPPAPMNNTYAFAIRESEAERLNVTKLSDLARLPQQELTFCVESEFASRNDGFVPMLTAYGLSRDRLGSVTNLDTGVIYTATADGDCNFGEVFTTDGRIPSLNLHVLDDDRQFFPLYNLTEVINSDLLSAHPELVDIFGQLNPKLTNDVMLTLNAKVDNDGDDPALVARDWLVQEGLLT</sequence>
<dbReference type="OrthoDB" id="9781705at2"/>
<accession>A0A502E7Q5</accession>
<evidence type="ECO:0000313" key="2">
    <source>
        <dbReference type="EMBL" id="TPG33775.1"/>
    </source>
</evidence>
<organism evidence="2 3">
    <name type="scientific">Mycolicibacterium hodleri</name>
    <dbReference type="NCBI Taxonomy" id="49897"/>
    <lineage>
        <taxon>Bacteria</taxon>
        <taxon>Bacillati</taxon>
        <taxon>Actinomycetota</taxon>
        <taxon>Actinomycetes</taxon>
        <taxon>Mycobacteriales</taxon>
        <taxon>Mycobacteriaceae</taxon>
        <taxon>Mycolicibacterium</taxon>
    </lineage>
</organism>
<dbReference type="Gene3D" id="3.40.190.120">
    <property type="entry name" value="Osmoprotection protein (prox), domain 2"/>
    <property type="match status" value="1"/>
</dbReference>
<dbReference type="AlphaFoldDB" id="A0A502E7Q5"/>
<evidence type="ECO:0000259" key="1">
    <source>
        <dbReference type="Pfam" id="PF04069"/>
    </source>
</evidence>
<evidence type="ECO:0000313" key="3">
    <source>
        <dbReference type="Proteomes" id="UP000320095"/>
    </source>
</evidence>
<dbReference type="Proteomes" id="UP000320095">
    <property type="component" value="Unassembled WGS sequence"/>
</dbReference>
<dbReference type="InterPro" id="IPR007210">
    <property type="entry name" value="ABC_Gly_betaine_transp_sub-bd"/>
</dbReference>
<dbReference type="GO" id="GO:0043190">
    <property type="term" value="C:ATP-binding cassette (ABC) transporter complex"/>
    <property type="evidence" value="ECO:0007669"/>
    <property type="project" value="InterPro"/>
</dbReference>
<dbReference type="Pfam" id="PF04069">
    <property type="entry name" value="OpuAC"/>
    <property type="match status" value="1"/>
</dbReference>
<name>A0A502E7Q5_9MYCO</name>
<reference evidence="2 3" key="1">
    <citation type="journal article" date="2019" name="Environ. Microbiol.">
        <title>Species interactions and distinct microbial communities in high Arctic permafrost affected cryosols are associated with the CH4 and CO2 gas fluxes.</title>
        <authorList>
            <person name="Altshuler I."/>
            <person name="Hamel J."/>
            <person name="Turney S."/>
            <person name="Magnuson E."/>
            <person name="Levesque R."/>
            <person name="Greer C."/>
            <person name="Whyte L.G."/>
        </authorList>
    </citation>
    <scope>NUCLEOTIDE SEQUENCE [LARGE SCALE GENOMIC DNA]</scope>
    <source>
        <strain evidence="2 3">S5.20</strain>
    </source>
</reference>
<feature type="domain" description="ABC-type glycine betaine transport system substrate-binding" evidence="1">
    <location>
        <begin position="48"/>
        <end position="313"/>
    </location>
</feature>
<dbReference type="Gene3D" id="3.40.190.10">
    <property type="entry name" value="Periplasmic binding protein-like II"/>
    <property type="match status" value="1"/>
</dbReference>
<dbReference type="RefSeq" id="WP_140692784.1">
    <property type="nucleotide sequence ID" value="NZ_RCZG01000005.1"/>
</dbReference>